<evidence type="ECO:0000313" key="7">
    <source>
        <dbReference type="EMBL" id="KAA0874151.1"/>
    </source>
</evidence>
<evidence type="ECO:0000313" key="8">
    <source>
        <dbReference type="Proteomes" id="UP000325302"/>
    </source>
</evidence>
<evidence type="ECO:0000256" key="2">
    <source>
        <dbReference type="ARBA" id="ARBA00051635"/>
    </source>
</evidence>
<dbReference type="GO" id="GO:0036348">
    <property type="term" value="F:hydantoin racemase activity"/>
    <property type="evidence" value="ECO:0007669"/>
    <property type="project" value="UniProtKB-EC"/>
</dbReference>
<dbReference type="GO" id="GO:0047661">
    <property type="term" value="F:amino-acid racemase activity"/>
    <property type="evidence" value="ECO:0007669"/>
    <property type="project" value="InterPro"/>
</dbReference>
<proteinExistence type="inferred from homology"/>
<dbReference type="Gene3D" id="3.40.50.12500">
    <property type="match status" value="1"/>
</dbReference>
<evidence type="ECO:0000256" key="1">
    <source>
        <dbReference type="ARBA" id="ARBA00038414"/>
    </source>
</evidence>
<protein>
    <recommendedName>
        <fullName evidence="4">Hydantoin racemase</fullName>
        <ecNumber evidence="3">5.1.99.5</ecNumber>
    </recommendedName>
</protein>
<comment type="catalytic activity">
    <reaction evidence="5">
        <text>D-5-benzylhydantoin = L-5-benzylhydantoin</text>
        <dbReference type="Rhea" id="RHEA:83991"/>
        <dbReference type="ChEBI" id="CHEBI:176864"/>
        <dbReference type="ChEBI" id="CHEBI:233540"/>
    </reaction>
</comment>
<dbReference type="PANTHER" id="PTHR28047:SF5">
    <property type="entry name" value="PROTEIN DCG1"/>
    <property type="match status" value="1"/>
</dbReference>
<evidence type="ECO:0000256" key="4">
    <source>
        <dbReference type="ARBA" id="ARBA00067972"/>
    </source>
</evidence>
<evidence type="ECO:0000256" key="6">
    <source>
        <dbReference type="ARBA" id="ARBA00093234"/>
    </source>
</evidence>
<dbReference type="InterPro" id="IPR052186">
    <property type="entry name" value="Hydantoin_racemase-like"/>
</dbReference>
<dbReference type="Pfam" id="PF01177">
    <property type="entry name" value="Asp_Glu_race"/>
    <property type="match status" value="1"/>
</dbReference>
<dbReference type="EMBL" id="SMRS01000007">
    <property type="protein sequence ID" value="KAA0874151.1"/>
    <property type="molecule type" value="Genomic_DNA"/>
</dbReference>
<evidence type="ECO:0000256" key="5">
    <source>
        <dbReference type="ARBA" id="ARBA00093199"/>
    </source>
</evidence>
<keyword evidence="8" id="KW-1185">Reference proteome</keyword>
<dbReference type="AlphaFoldDB" id="A0A5A9W3M6"/>
<comment type="catalytic activity">
    <reaction evidence="2">
        <text>a D-5-monosubstituted hydantoin = a L-5-monosubstituted hydantoin</text>
        <dbReference type="Rhea" id="RHEA:46624"/>
        <dbReference type="ChEBI" id="CHEBI:86339"/>
        <dbReference type="ChEBI" id="CHEBI:86340"/>
        <dbReference type="EC" id="5.1.99.5"/>
    </reaction>
</comment>
<dbReference type="EC" id="5.1.99.5" evidence="3"/>
<comment type="caution">
    <text evidence="7">The sequence shown here is derived from an EMBL/GenBank/DDBJ whole genome shotgun (WGS) entry which is preliminary data.</text>
</comment>
<dbReference type="PANTHER" id="PTHR28047">
    <property type="entry name" value="PROTEIN DCG1"/>
    <property type="match status" value="1"/>
</dbReference>
<dbReference type="OrthoDB" id="9791723at2"/>
<dbReference type="RefSeq" id="WP_149391383.1">
    <property type="nucleotide sequence ID" value="NZ_SMRS01000007.1"/>
</dbReference>
<organism evidence="7 8">
    <name type="scientific">Nitrincola tapanii</name>
    <dbReference type="NCBI Taxonomy" id="1708751"/>
    <lineage>
        <taxon>Bacteria</taxon>
        <taxon>Pseudomonadati</taxon>
        <taxon>Pseudomonadota</taxon>
        <taxon>Gammaproteobacteria</taxon>
        <taxon>Oceanospirillales</taxon>
        <taxon>Oceanospirillaceae</taxon>
        <taxon>Nitrincola</taxon>
    </lineage>
</organism>
<comment type="similarity">
    <text evidence="1">Belongs to the HyuE racemase family.</text>
</comment>
<name>A0A5A9W3M6_9GAMM</name>
<dbReference type="Proteomes" id="UP000325302">
    <property type="component" value="Unassembled WGS sequence"/>
</dbReference>
<accession>A0A5A9W3M6</accession>
<evidence type="ECO:0000256" key="3">
    <source>
        <dbReference type="ARBA" id="ARBA00066406"/>
    </source>
</evidence>
<reference evidence="7 8" key="1">
    <citation type="submission" date="2019-03" db="EMBL/GenBank/DDBJ databases">
        <title>Nitrincola sp. nov. isolated from an Indian soda lake.</title>
        <authorList>
            <person name="Joshi A."/>
            <person name="Thite S.V."/>
            <person name="Joseph N."/>
            <person name="Dhotre D."/>
            <person name="Moorthy M."/>
            <person name="Shouche Y.S."/>
        </authorList>
    </citation>
    <scope>NUCLEOTIDE SEQUENCE [LARGE SCALE GENOMIC DNA]</scope>
    <source>
        <strain evidence="7 8">MEB193</strain>
    </source>
</reference>
<dbReference type="FunFam" id="3.40.50.12500:FF:000001">
    <property type="entry name" value="Putative hydantoin racemase"/>
    <property type="match status" value="1"/>
</dbReference>
<dbReference type="InterPro" id="IPR053714">
    <property type="entry name" value="Iso_Racemase_Enz_sf"/>
</dbReference>
<gene>
    <name evidence="7" type="ORF">E1H14_10270</name>
</gene>
<comment type="catalytic activity">
    <reaction evidence="6">
        <text>D-5-isobutylhydantoin = L-5-isobutylhydantoin</text>
        <dbReference type="Rhea" id="RHEA:84231"/>
        <dbReference type="ChEBI" id="CHEBI:233609"/>
        <dbReference type="ChEBI" id="CHEBI:233610"/>
    </reaction>
</comment>
<dbReference type="InterPro" id="IPR015942">
    <property type="entry name" value="Asp/Glu/hydantoin_racemase"/>
</dbReference>
<sequence>MLINLINPNTSPGMTECIHQAALAVCSHGVQLRSVHPTQGTPSIESYLEEAIATTGVIEQVIAGEKLGCQAHILACFGDPGLDAARELAQAPVIGIAEAAMHSASLLGHKFSIVTTLSRTLAMSEHLVHKYGFAQRCAGISAVDIAVLDLHNPASQAYERILKACQQAVEEQGADTLILGCAGMADLNQRLSQALGVPVVDGVSSAVGLAEMLIRCGLSTSKRHAYALPPQKCYTGWAAETINPI</sequence>